<protein>
    <submittedName>
        <fullName evidence="1">Uncharacterized protein</fullName>
    </submittedName>
</protein>
<proteinExistence type="predicted"/>
<reference evidence="1" key="1">
    <citation type="journal article" date="2014" name="Genome Biol. Evol.">
        <title>Pangenome evidence for extensive interdomain horizontal transfer affecting lineage core and shell genes in uncultured planktonic thaumarchaeota and euryarchaeota.</title>
        <authorList>
            <person name="Deschamps P."/>
            <person name="Zivanovic Y."/>
            <person name="Moreira D."/>
            <person name="Rodriguez-Valera F."/>
            <person name="Lopez-Garcia P."/>
        </authorList>
    </citation>
    <scope>NUCLEOTIDE SEQUENCE</scope>
</reference>
<organism evidence="1">
    <name type="scientific">uncultured marine group II/III euryarchaeote KM3_88_H06</name>
    <dbReference type="NCBI Taxonomy" id="1456537"/>
    <lineage>
        <taxon>Archaea</taxon>
        <taxon>Methanobacteriati</taxon>
        <taxon>Methanobacteriota</taxon>
        <taxon>environmental samples</taxon>
    </lineage>
</organism>
<dbReference type="EMBL" id="KF901159">
    <property type="protein sequence ID" value="AIF20247.1"/>
    <property type="molecule type" value="Genomic_DNA"/>
</dbReference>
<name>A0A075I039_9EURY</name>
<dbReference type="AlphaFoldDB" id="A0A075I039"/>
<sequence>MFAWSLYRSIVRAEGRSETVIFDKNGIRPVPDDNVKIVLRSWRWGRFMIRVWEHYRNHGKMYDVLVEIPDDEGSSPMVQRFTLKTFDNEEDAEKLQIQILDLIN</sequence>
<accession>A0A075I039</accession>
<evidence type="ECO:0000313" key="1">
    <source>
        <dbReference type="EMBL" id="AIF20247.1"/>
    </source>
</evidence>